<protein>
    <recommendedName>
        <fullName evidence="6">Extradiol ring-cleavage dioxygenase class III enzyme subunit B domain-containing protein</fullName>
    </recommendedName>
</protein>
<dbReference type="GO" id="GO:0008270">
    <property type="term" value="F:zinc ion binding"/>
    <property type="evidence" value="ECO:0007669"/>
    <property type="project" value="InterPro"/>
</dbReference>
<dbReference type="VEuPathDB" id="FungiDB:JI435_022890"/>
<dbReference type="Proteomes" id="UP000663193">
    <property type="component" value="Chromosome 2"/>
</dbReference>
<evidence type="ECO:0000256" key="3">
    <source>
        <dbReference type="ARBA" id="ARBA00022723"/>
    </source>
</evidence>
<accession>A0A7U2HVS7</accession>
<dbReference type="CDD" id="cd07363">
    <property type="entry name" value="45_DOPA_Dioxygenase"/>
    <property type="match status" value="1"/>
</dbReference>
<dbReference type="PANTHER" id="PTHR30096">
    <property type="entry name" value="4,5-DOPA DIOXYGENASE EXTRADIOL-LIKE PROTEIN"/>
    <property type="match status" value="1"/>
</dbReference>
<evidence type="ECO:0000256" key="1">
    <source>
        <dbReference type="ARBA" id="ARBA00001947"/>
    </source>
</evidence>
<comment type="similarity">
    <text evidence="2">Belongs to the DODA-type extradiol aromatic ring-opening dioxygenase family.</text>
</comment>
<dbReference type="InterPro" id="IPR014436">
    <property type="entry name" value="Extradiol_dOase_DODA"/>
</dbReference>
<keyword evidence="5" id="KW-0560">Oxidoreductase</keyword>
<dbReference type="GO" id="GO:0008198">
    <property type="term" value="F:ferrous iron binding"/>
    <property type="evidence" value="ECO:0007669"/>
    <property type="project" value="InterPro"/>
</dbReference>
<dbReference type="Gene3D" id="3.40.830.10">
    <property type="entry name" value="LigB-like"/>
    <property type="match status" value="1"/>
</dbReference>
<sequence>MTRLAPVISLSHGGGPMPLLGDPSHRDIVDSLKTKLPKILKLGTQDAPKAIVLVTAHWSTDKVTVSSGSRHGLLYDYYGFPPESYEIKHDAPGSPEVAGEVQKALGEAGIECKQDAERGMSYSKFSPTTESNHCCNSRRLIQYPQAVRGPCHRNQILATLCTPSGRRNTLSYFPSMRYAPHSATKLINRYTGWDHGVFVPMKLVDPSATIPIVQLSVLASESASQSYAIGRALSTLRAQNIAIIGSGFATLHNLRLMFSGESSTPAFKQKNADWSGAVTDAAMTDDDEARARKFEGWREWPNAYTMHPRGGAEHFLPLIVCAGAARTTKGRKYADDFRGVDMWSYYWGEDE</sequence>
<dbReference type="PANTHER" id="PTHR30096:SF0">
    <property type="entry name" value="4,5-DOPA DIOXYGENASE EXTRADIOL-LIKE PROTEIN"/>
    <property type="match status" value="1"/>
</dbReference>
<feature type="domain" description="Extradiol ring-cleavage dioxygenase class III enzyme subunit B" evidence="6">
    <location>
        <begin position="8"/>
        <end position="120"/>
    </location>
</feature>
<keyword evidence="3" id="KW-0479">Metal-binding</keyword>
<dbReference type="OrthoDB" id="7396853at2759"/>
<organism evidence="7 8">
    <name type="scientific">Phaeosphaeria nodorum (strain SN15 / ATCC MYA-4574 / FGSC 10173)</name>
    <name type="common">Glume blotch fungus</name>
    <name type="synonym">Parastagonospora nodorum</name>
    <dbReference type="NCBI Taxonomy" id="321614"/>
    <lineage>
        <taxon>Eukaryota</taxon>
        <taxon>Fungi</taxon>
        <taxon>Dikarya</taxon>
        <taxon>Ascomycota</taxon>
        <taxon>Pezizomycotina</taxon>
        <taxon>Dothideomycetes</taxon>
        <taxon>Pleosporomycetidae</taxon>
        <taxon>Pleosporales</taxon>
        <taxon>Pleosporineae</taxon>
        <taxon>Phaeosphaeriaceae</taxon>
        <taxon>Parastagonospora</taxon>
    </lineage>
</organism>
<dbReference type="EMBL" id="CP069024">
    <property type="protein sequence ID" value="QRC92129.1"/>
    <property type="molecule type" value="Genomic_DNA"/>
</dbReference>
<keyword evidence="4" id="KW-0862">Zinc</keyword>
<gene>
    <name evidence="7" type="ORF">JI435_022890</name>
</gene>
<evidence type="ECO:0000259" key="6">
    <source>
        <dbReference type="Pfam" id="PF02900"/>
    </source>
</evidence>
<evidence type="ECO:0000313" key="8">
    <source>
        <dbReference type="Proteomes" id="UP000663193"/>
    </source>
</evidence>
<proteinExistence type="inferred from homology"/>
<dbReference type="GO" id="GO:0016702">
    <property type="term" value="F:oxidoreductase activity, acting on single donors with incorporation of molecular oxygen, incorporation of two atoms of oxygen"/>
    <property type="evidence" value="ECO:0007669"/>
    <property type="project" value="UniProtKB-ARBA"/>
</dbReference>
<reference evidence="8" key="1">
    <citation type="journal article" date="2021" name="BMC Genomics">
        <title>Chromosome-level genome assembly and manually-curated proteome of model necrotroph Parastagonospora nodorum Sn15 reveals a genome-wide trove of candidate effector homologs, and redundancy of virulence-related functions within an accessory chromosome.</title>
        <authorList>
            <person name="Bertazzoni S."/>
            <person name="Jones D.A.B."/>
            <person name="Phan H.T."/>
            <person name="Tan K.-C."/>
            <person name="Hane J.K."/>
        </authorList>
    </citation>
    <scope>NUCLEOTIDE SEQUENCE [LARGE SCALE GENOMIC DNA]</scope>
    <source>
        <strain evidence="8">SN15 / ATCC MYA-4574 / FGSC 10173)</strain>
    </source>
</reference>
<dbReference type="InterPro" id="IPR004183">
    <property type="entry name" value="Xdiol_dOase_suB"/>
</dbReference>
<dbReference type="AlphaFoldDB" id="A0A7U2HVS7"/>
<dbReference type="Pfam" id="PF02900">
    <property type="entry name" value="LigB"/>
    <property type="match status" value="2"/>
</dbReference>
<evidence type="ECO:0000313" key="7">
    <source>
        <dbReference type="EMBL" id="QRC92129.1"/>
    </source>
</evidence>
<comment type="cofactor">
    <cofactor evidence="1">
        <name>Zn(2+)</name>
        <dbReference type="ChEBI" id="CHEBI:29105"/>
    </cofactor>
</comment>
<name>A0A7U2HVS7_PHANO</name>
<evidence type="ECO:0000256" key="4">
    <source>
        <dbReference type="ARBA" id="ARBA00022833"/>
    </source>
</evidence>
<evidence type="ECO:0000256" key="5">
    <source>
        <dbReference type="ARBA" id="ARBA00023002"/>
    </source>
</evidence>
<keyword evidence="8" id="KW-1185">Reference proteome</keyword>
<dbReference type="SUPFAM" id="SSF53213">
    <property type="entry name" value="LigB-like"/>
    <property type="match status" value="2"/>
</dbReference>
<evidence type="ECO:0000256" key="2">
    <source>
        <dbReference type="ARBA" id="ARBA00007581"/>
    </source>
</evidence>
<feature type="domain" description="Extradiol ring-cleavage dioxygenase class III enzyme subunit B" evidence="6">
    <location>
        <begin position="192"/>
        <end position="329"/>
    </location>
</feature>